<evidence type="ECO:0000256" key="1">
    <source>
        <dbReference type="ARBA" id="ARBA00007478"/>
    </source>
</evidence>
<dbReference type="GO" id="GO:0007346">
    <property type="term" value="P:regulation of mitotic cell cycle"/>
    <property type="evidence" value="ECO:0007669"/>
    <property type="project" value="TreeGrafter"/>
</dbReference>
<feature type="non-terminal residue" evidence="2">
    <location>
        <position position="1"/>
    </location>
</feature>
<dbReference type="GO" id="GO:0012505">
    <property type="term" value="C:endomembrane system"/>
    <property type="evidence" value="ECO:0007669"/>
    <property type="project" value="TreeGrafter"/>
</dbReference>
<name>A0A0C2F7N7_9BILA</name>
<comment type="similarity">
    <text evidence="1">Belongs to the CDK5RAP3 family.</text>
</comment>
<protein>
    <submittedName>
        <fullName evidence="2">Uncharacterized protein</fullName>
    </submittedName>
</protein>
<dbReference type="OrthoDB" id="340432at2759"/>
<dbReference type="InterPro" id="IPR008491">
    <property type="entry name" value="CDK5RAP3"/>
</dbReference>
<accession>A0A0C2F7N7</accession>
<dbReference type="SMR" id="A0A0C2F7N7"/>
<dbReference type="Proteomes" id="UP000054047">
    <property type="component" value="Unassembled WGS sequence"/>
</dbReference>
<keyword evidence="3" id="KW-1185">Reference proteome</keyword>
<reference evidence="2 3" key="1">
    <citation type="submission" date="2013-12" db="EMBL/GenBank/DDBJ databases">
        <title>Draft genome of the parsitic nematode Ancylostoma duodenale.</title>
        <authorList>
            <person name="Mitreva M."/>
        </authorList>
    </citation>
    <scope>NUCLEOTIDE SEQUENCE [LARGE SCALE GENOMIC DNA]</scope>
    <source>
        <strain evidence="2 3">Zhejiang</strain>
    </source>
</reference>
<dbReference type="PANTHER" id="PTHR14894:SF0">
    <property type="entry name" value="CDK5 REGULATORY SUBUNIT-ASSOCIATED PROTEIN 3"/>
    <property type="match status" value="1"/>
</dbReference>
<evidence type="ECO:0000313" key="3">
    <source>
        <dbReference type="Proteomes" id="UP000054047"/>
    </source>
</evidence>
<dbReference type="EMBL" id="KN777218">
    <property type="protein sequence ID" value="KIH44515.1"/>
    <property type="molecule type" value="Genomic_DNA"/>
</dbReference>
<organism evidence="2 3">
    <name type="scientific">Ancylostoma duodenale</name>
    <dbReference type="NCBI Taxonomy" id="51022"/>
    <lineage>
        <taxon>Eukaryota</taxon>
        <taxon>Metazoa</taxon>
        <taxon>Ecdysozoa</taxon>
        <taxon>Nematoda</taxon>
        <taxon>Chromadorea</taxon>
        <taxon>Rhabditida</taxon>
        <taxon>Rhabditina</taxon>
        <taxon>Rhabditomorpha</taxon>
        <taxon>Strongyloidea</taxon>
        <taxon>Ancylostomatidae</taxon>
        <taxon>Ancylostomatinae</taxon>
        <taxon>Ancylostoma</taxon>
    </lineage>
</organism>
<dbReference type="PANTHER" id="PTHR14894">
    <property type="entry name" value="CDK5 REGULATORY SUBUNIT-ASSOCIATED PROTEIN 3"/>
    <property type="match status" value="1"/>
</dbReference>
<dbReference type="Pfam" id="PF05600">
    <property type="entry name" value="CDK5RAP3"/>
    <property type="match status" value="1"/>
</dbReference>
<dbReference type="AlphaFoldDB" id="A0A0C2F7N7"/>
<sequence length="275" mass="31226">RIIEILRETEKDTKNFLGFYSSQRMKDWQEIDSLYKKNNVYLAESAQILQRLVQYEIPGLKKQITKAEQSLADSVRKEKEYHKQADDGRKLYEKELQRIGIQLCISRTLKGHTLRAELLALAADLPSFFAKITDDIIHLKESSDYYTHFRSYIHQNKSLSTKILPLLSLLFQKGCGLTAFEFKYGTAPTRVEPPSFDLLLKEDKKTSEDDEIDFGDDAIDFGDDAEIDFSTADVDIDVVADTSGAVGESVARGEDALCVVENPDTQKVIISELNE</sequence>
<evidence type="ECO:0000313" key="2">
    <source>
        <dbReference type="EMBL" id="KIH44515.1"/>
    </source>
</evidence>
<gene>
    <name evidence="2" type="ORF">ANCDUO_25459</name>
</gene>
<feature type="non-terminal residue" evidence="2">
    <location>
        <position position="275"/>
    </location>
</feature>
<proteinExistence type="inferred from homology"/>